<dbReference type="GO" id="GO:0016787">
    <property type="term" value="F:hydrolase activity"/>
    <property type="evidence" value="ECO:0007669"/>
    <property type="project" value="UniProtKB-KW"/>
</dbReference>
<dbReference type="EMBL" id="JARJCW010000008">
    <property type="protein sequence ID" value="KAJ7221309.1"/>
    <property type="molecule type" value="Genomic_DNA"/>
</dbReference>
<dbReference type="Pfam" id="PF00135">
    <property type="entry name" value="COesterase"/>
    <property type="match status" value="1"/>
</dbReference>
<dbReference type="InterPro" id="IPR050309">
    <property type="entry name" value="Type-B_Carboxylest/Lipase"/>
</dbReference>
<dbReference type="Gene3D" id="3.40.50.1820">
    <property type="entry name" value="alpha/beta hydrolase"/>
    <property type="match status" value="1"/>
</dbReference>
<feature type="chain" id="PRO_5041767304" description="Carboxylic ester hydrolase" evidence="3">
    <location>
        <begin position="23"/>
        <end position="531"/>
    </location>
</feature>
<feature type="domain" description="Carboxylesterase type B" evidence="4">
    <location>
        <begin position="23"/>
        <end position="495"/>
    </location>
</feature>
<evidence type="ECO:0000256" key="3">
    <source>
        <dbReference type="RuleBase" id="RU361235"/>
    </source>
</evidence>
<gene>
    <name evidence="5" type="ORF">GGX14DRAFT_492300</name>
</gene>
<evidence type="ECO:0000313" key="6">
    <source>
        <dbReference type="Proteomes" id="UP001219525"/>
    </source>
</evidence>
<evidence type="ECO:0000256" key="1">
    <source>
        <dbReference type="ARBA" id="ARBA00005964"/>
    </source>
</evidence>
<name>A0AAD6VX61_9AGAR</name>
<dbReference type="PROSITE" id="PS00122">
    <property type="entry name" value="CARBOXYLESTERASE_B_1"/>
    <property type="match status" value="1"/>
</dbReference>
<dbReference type="Proteomes" id="UP001219525">
    <property type="component" value="Unassembled WGS sequence"/>
</dbReference>
<protein>
    <recommendedName>
        <fullName evidence="3">Carboxylic ester hydrolase</fullName>
        <ecNumber evidence="3">3.1.1.-</ecNumber>
    </recommendedName>
</protein>
<dbReference type="InterPro" id="IPR002018">
    <property type="entry name" value="CarbesteraseB"/>
</dbReference>
<comment type="caution">
    <text evidence="5">The sequence shown here is derived from an EMBL/GenBank/DDBJ whole genome shotgun (WGS) entry which is preliminary data.</text>
</comment>
<dbReference type="EC" id="3.1.1.-" evidence="3"/>
<accession>A0AAD6VX61</accession>
<comment type="similarity">
    <text evidence="1 3">Belongs to the type-B carboxylesterase/lipase family.</text>
</comment>
<keyword evidence="3" id="KW-0732">Signal</keyword>
<reference evidence="5" key="1">
    <citation type="submission" date="2023-03" db="EMBL/GenBank/DDBJ databases">
        <title>Massive genome expansion in bonnet fungi (Mycena s.s.) driven by repeated elements and novel gene families across ecological guilds.</title>
        <authorList>
            <consortium name="Lawrence Berkeley National Laboratory"/>
            <person name="Harder C.B."/>
            <person name="Miyauchi S."/>
            <person name="Viragh M."/>
            <person name="Kuo A."/>
            <person name="Thoen E."/>
            <person name="Andreopoulos B."/>
            <person name="Lu D."/>
            <person name="Skrede I."/>
            <person name="Drula E."/>
            <person name="Henrissat B."/>
            <person name="Morin E."/>
            <person name="Kohler A."/>
            <person name="Barry K."/>
            <person name="LaButti K."/>
            <person name="Morin E."/>
            <person name="Salamov A."/>
            <person name="Lipzen A."/>
            <person name="Mereny Z."/>
            <person name="Hegedus B."/>
            <person name="Baldrian P."/>
            <person name="Stursova M."/>
            <person name="Weitz H."/>
            <person name="Taylor A."/>
            <person name="Grigoriev I.V."/>
            <person name="Nagy L.G."/>
            <person name="Martin F."/>
            <person name="Kauserud H."/>
        </authorList>
    </citation>
    <scope>NUCLEOTIDE SEQUENCE</scope>
    <source>
        <strain evidence="5">9144</strain>
    </source>
</reference>
<dbReference type="SUPFAM" id="SSF53474">
    <property type="entry name" value="alpha/beta-Hydrolases"/>
    <property type="match status" value="1"/>
</dbReference>
<dbReference type="InterPro" id="IPR029058">
    <property type="entry name" value="AB_hydrolase_fold"/>
</dbReference>
<keyword evidence="6" id="KW-1185">Reference proteome</keyword>
<dbReference type="PANTHER" id="PTHR11559">
    <property type="entry name" value="CARBOXYLESTERASE"/>
    <property type="match status" value="1"/>
</dbReference>
<dbReference type="InterPro" id="IPR019826">
    <property type="entry name" value="Carboxylesterase_B_AS"/>
</dbReference>
<dbReference type="AlphaFoldDB" id="A0AAD6VX61"/>
<keyword evidence="2 3" id="KW-0378">Hydrolase</keyword>
<organism evidence="5 6">
    <name type="scientific">Mycena pura</name>
    <dbReference type="NCBI Taxonomy" id="153505"/>
    <lineage>
        <taxon>Eukaryota</taxon>
        <taxon>Fungi</taxon>
        <taxon>Dikarya</taxon>
        <taxon>Basidiomycota</taxon>
        <taxon>Agaricomycotina</taxon>
        <taxon>Agaricomycetes</taxon>
        <taxon>Agaricomycetidae</taxon>
        <taxon>Agaricales</taxon>
        <taxon>Marasmiineae</taxon>
        <taxon>Mycenaceae</taxon>
        <taxon>Mycena</taxon>
    </lineage>
</organism>
<evidence type="ECO:0000259" key="4">
    <source>
        <dbReference type="Pfam" id="PF00135"/>
    </source>
</evidence>
<evidence type="ECO:0000313" key="5">
    <source>
        <dbReference type="EMBL" id="KAJ7221309.1"/>
    </source>
</evidence>
<evidence type="ECO:0000256" key="2">
    <source>
        <dbReference type="ARBA" id="ARBA00022801"/>
    </source>
</evidence>
<feature type="signal peptide" evidence="3">
    <location>
        <begin position="1"/>
        <end position="22"/>
    </location>
</feature>
<proteinExistence type="inferred from homology"/>
<sequence>MILPRLLGLAVYSAAYCNAVLSTVTLDYGTFKGHANTTSGIISFRGIRYADPPLGSLRWQPPAFPPSKKLGNVDATKFRFACIGTSQKASGATTSEDCLFGNVYIPIQTTLTSELPVLVFFHGGGFESGRTSKYPPDYLMQASTKPFIFATFEYRLGQFGFLGGPAVRNNGALNAGLLDQKAALQWVQRYIGKFGGDPKRVTIWGQSAGAGSVIYHLTSDGSVGNDSDLFHQAMGDSPSLLSLLDYDNVLVKNLFITFAGFAGCGSKSTDSATMSCLRAASTNKLATAGSKTLQKMTSSLYPLGPITDGIYIQKRPVDALLSDSFVQVPMLFGSNTNEGADWSATLANPEANTSFPHANEGTVFNFLAGQYTTFSNASFQTAVSNYYLLSDYGGNVSLQGQQMYGEMRYICTALLATGAAVDAGLPAYQYHWDNPTLGSGHGDELVAFFNSTQGLDAADVSLVTAMRQYWTSFVTSGIPVAAGAPAWTAGNDTDGSPRLLLHPGNVKLENVSNALSQRCAFWRGLAPELMT</sequence>